<dbReference type="PANTHER" id="PTHR21115">
    <property type="entry name" value="GH06117P-RELATED"/>
    <property type="match status" value="1"/>
</dbReference>
<evidence type="ECO:0000313" key="4">
    <source>
        <dbReference type="RefSeq" id="XP_025418204.1"/>
    </source>
</evidence>
<evidence type="ECO:0000259" key="1">
    <source>
        <dbReference type="Pfam" id="PF16013"/>
    </source>
</evidence>
<dbReference type="RefSeq" id="XP_025418204.1">
    <property type="nucleotide sequence ID" value="XM_025562419.1"/>
</dbReference>
<feature type="domain" description="DUF4781" evidence="1">
    <location>
        <begin position="159"/>
        <end position="385"/>
    </location>
</feature>
<keyword evidence="2" id="KW-1185">Reference proteome</keyword>
<dbReference type="RefSeq" id="XP_025418203.1">
    <property type="nucleotide sequence ID" value="XM_025562418.1"/>
</dbReference>
<protein>
    <submittedName>
        <fullName evidence="3 4">Uncharacterized protein LOC112688967 isoform X1</fullName>
    </submittedName>
</protein>
<dbReference type="GeneID" id="112688967"/>
<dbReference type="AlphaFoldDB" id="A0A8B8G669"/>
<evidence type="ECO:0000313" key="3">
    <source>
        <dbReference type="RefSeq" id="XP_025418203.1"/>
    </source>
</evidence>
<sequence length="702" mass="79439">MLAQTSSVGKCIQLCEEYLPQSLFMLRMLKFVRYLEKLQFEYFNGRPEWTTINVSDLKLFMAYSYFGYPKIISDMEEDQNENFKNIKDLFDLYKKEEKESIEDMFKVIEREIIKNCSKIMVGITMVHSICKRNCKDCANINDIFAHVWLLLRIKINESVVYIDICHMRTYKDFNDYVQNNELPSGFMYFPKSGMYEENDYLKAELTPPSRKTESIMSTLDSIGTWVNFGGGAILCAGLFFTVAPSIAITSAVAVASSCVYDTYRQTRSLSRINTHNGSLVSSEAMEHWLNLGTSILGAITAPLSAVSRYIETESVYVLRILKFGRSLNSFQKGLYITQATLEIMRFTVKAINKNITMRSVTELRLDLFVVTGRLLPISFVETILQIAVSAVLNFDDVCWRIVTEIAYCVGQRIMRSPTFVMEHAKQFVDKLGKFVSNNLTMDKMLCAWQVYSRLMNAYRELAAALRGPELLRHVVHHLLAVPCDAAAKEALCGHRMKELLDELGVADDRHAVEVCVRLVVGIADGVREKYRDAVAALADRSFTDSDRIDTEFCVQYGLAACTYAEFVLHGIRRVAADGQDEFWRAYRDRPMTVRDQLHVASYRTGEQSLDTFVTAAPPEGPSLSADFCRSVVTAIDPANSARYSNSQHMSLPDDTFVLTDVPVLGSFRIVFFYVDSSAGRSQSLNVSIYNHSAGNIPGLRSK</sequence>
<dbReference type="InterPro" id="IPR031962">
    <property type="entry name" value="DUF4781"/>
</dbReference>
<proteinExistence type="predicted"/>
<reference evidence="3 4" key="1">
    <citation type="submission" date="2025-04" db="UniProtKB">
        <authorList>
            <consortium name="RefSeq"/>
        </authorList>
    </citation>
    <scope>IDENTIFICATION</scope>
    <source>
        <tissue evidence="3 4">Whole body</tissue>
    </source>
</reference>
<evidence type="ECO:0000313" key="5">
    <source>
        <dbReference type="RefSeq" id="XP_025418205.1"/>
    </source>
</evidence>
<accession>A0A8B8G669</accession>
<organism evidence="2 5">
    <name type="scientific">Sipha flava</name>
    <name type="common">yellow sugarcane aphid</name>
    <dbReference type="NCBI Taxonomy" id="143950"/>
    <lineage>
        <taxon>Eukaryota</taxon>
        <taxon>Metazoa</taxon>
        <taxon>Ecdysozoa</taxon>
        <taxon>Arthropoda</taxon>
        <taxon>Hexapoda</taxon>
        <taxon>Insecta</taxon>
        <taxon>Pterygota</taxon>
        <taxon>Neoptera</taxon>
        <taxon>Paraneoptera</taxon>
        <taxon>Hemiptera</taxon>
        <taxon>Sternorrhyncha</taxon>
        <taxon>Aphidomorpha</taxon>
        <taxon>Aphidoidea</taxon>
        <taxon>Aphididae</taxon>
        <taxon>Sipha</taxon>
    </lineage>
</organism>
<dbReference type="Pfam" id="PF16013">
    <property type="entry name" value="DUF4781"/>
    <property type="match status" value="1"/>
</dbReference>
<gene>
    <name evidence="3 4 5" type="primary">LOC112688967</name>
</gene>
<dbReference type="Proteomes" id="UP000694846">
    <property type="component" value="Unplaced"/>
</dbReference>
<evidence type="ECO:0000313" key="2">
    <source>
        <dbReference type="Proteomes" id="UP000694846"/>
    </source>
</evidence>
<name>A0A8B8G669_9HEMI</name>
<dbReference type="PANTHER" id="PTHR21115:SF0">
    <property type="entry name" value="GH06117P-RELATED"/>
    <property type="match status" value="1"/>
</dbReference>
<dbReference type="RefSeq" id="XP_025418205.1">
    <property type="nucleotide sequence ID" value="XM_025562420.1"/>
</dbReference>
<dbReference type="OrthoDB" id="6598023at2759"/>